<protein>
    <recommendedName>
        <fullName evidence="4">Argininosuccinate lyase</fullName>
    </recommendedName>
</protein>
<feature type="chain" id="PRO_5042071235" description="Argininosuccinate lyase" evidence="1">
    <location>
        <begin position="19"/>
        <end position="103"/>
    </location>
</feature>
<dbReference type="AlphaFoldDB" id="A0AAE4YC80"/>
<evidence type="ECO:0000313" key="2">
    <source>
        <dbReference type="EMBL" id="NBZ88583.1"/>
    </source>
</evidence>
<gene>
    <name evidence="2" type="ORF">GV832_13395</name>
</gene>
<feature type="signal peptide" evidence="1">
    <location>
        <begin position="1"/>
        <end position="18"/>
    </location>
</feature>
<comment type="caution">
    <text evidence="2">The sequence shown here is derived from an EMBL/GenBank/DDBJ whole genome shotgun (WGS) entry which is preliminary data.</text>
</comment>
<evidence type="ECO:0000313" key="3">
    <source>
        <dbReference type="Proteomes" id="UP001193501"/>
    </source>
</evidence>
<keyword evidence="1" id="KW-0732">Signal</keyword>
<dbReference type="Proteomes" id="UP001193501">
    <property type="component" value="Unassembled WGS sequence"/>
</dbReference>
<sequence>MRRLALALLTFAATPVMAEDLEFVLINNSSLKLVEMYVSPHEAEDWGENILSVASVDPGTEGTISIADGATVCDYDMRFVMENGNDVSGTQNLCELATFTLHD</sequence>
<reference evidence="2" key="1">
    <citation type="submission" date="2020-01" db="EMBL/GenBank/DDBJ databases">
        <authorList>
            <person name="Chen W.-M."/>
        </authorList>
    </citation>
    <scope>NUCLEOTIDE SEQUENCE</scope>
    <source>
        <strain evidence="2">CYK-10</strain>
    </source>
</reference>
<organism evidence="2 3">
    <name type="scientific">Stagnihabitans tardus</name>
    <dbReference type="NCBI Taxonomy" id="2699202"/>
    <lineage>
        <taxon>Bacteria</taxon>
        <taxon>Pseudomonadati</taxon>
        <taxon>Pseudomonadota</taxon>
        <taxon>Alphaproteobacteria</taxon>
        <taxon>Rhodobacterales</taxon>
        <taxon>Paracoccaceae</taxon>
        <taxon>Stagnihabitans</taxon>
    </lineage>
</organism>
<proteinExistence type="predicted"/>
<evidence type="ECO:0000256" key="1">
    <source>
        <dbReference type="SAM" id="SignalP"/>
    </source>
</evidence>
<dbReference type="RefSeq" id="WP_168775402.1">
    <property type="nucleotide sequence ID" value="NZ_JAABNR010000012.1"/>
</dbReference>
<accession>A0AAE4YC80</accession>
<dbReference type="EMBL" id="JAABNR010000012">
    <property type="protein sequence ID" value="NBZ88583.1"/>
    <property type="molecule type" value="Genomic_DNA"/>
</dbReference>
<evidence type="ECO:0008006" key="4">
    <source>
        <dbReference type="Google" id="ProtNLM"/>
    </source>
</evidence>
<keyword evidence="3" id="KW-1185">Reference proteome</keyword>
<name>A0AAE4YC80_9RHOB</name>